<proteinExistence type="predicted"/>
<dbReference type="EMBL" id="UOFQ01000166">
    <property type="protein sequence ID" value="VAW90012.1"/>
    <property type="molecule type" value="Genomic_DNA"/>
</dbReference>
<feature type="non-terminal residue" evidence="1">
    <location>
        <position position="450"/>
    </location>
</feature>
<accession>A0A3B0ZRE4</accession>
<name>A0A3B0ZRE4_9ZZZZ</name>
<protein>
    <submittedName>
        <fullName evidence="1">Uncharacterized protein</fullName>
    </submittedName>
</protein>
<evidence type="ECO:0000313" key="1">
    <source>
        <dbReference type="EMBL" id="VAW90012.1"/>
    </source>
</evidence>
<sequence length="450" mass="46982">MPNSAGTLEIISRELGLVLAPLETRVAAGSVEALIESLGLRLPPGLSEVSALAAALSSTAVTAANLPSQVSALVTAIDTDNIGEIITTGQALTTSIINSVNNLTGVGNALESVGNSFAGLTAAEKAQIQAFAQQLPDRLLNLLLVEYIEAKSPQLLHGLRLAGIIDISVVEGDLTKPMLLSYVSKSVHFDRFITLLTDPETHLQTVYGWGNADFDGIELFTILKLFLEQEFDLPAEILQPAGLPATLEAYLIALQVTNDAPPGLQVDFRFPATQDFNQTYPLGDSWEMGVDARARFVADLSARIEPPLSIQFNPPSGTGQIDVTLDVGRQASAGPLVLLGKAGGSRLEVGDIRAGAGISANWSSGGAGPSIAPVVVAELVDGKLIINGEGGDSLINEVLGAIDIEGNFALDFRWSPSGGLQVQGSAGLDIDIPSHAQIGPIRLDALHLGL</sequence>
<gene>
    <name evidence="1" type="ORF">MNBD_GAMMA17-1980</name>
</gene>
<reference evidence="1" key="1">
    <citation type="submission" date="2018-06" db="EMBL/GenBank/DDBJ databases">
        <authorList>
            <person name="Zhirakovskaya E."/>
        </authorList>
    </citation>
    <scope>NUCLEOTIDE SEQUENCE</scope>
</reference>
<organism evidence="1">
    <name type="scientific">hydrothermal vent metagenome</name>
    <dbReference type="NCBI Taxonomy" id="652676"/>
    <lineage>
        <taxon>unclassified sequences</taxon>
        <taxon>metagenomes</taxon>
        <taxon>ecological metagenomes</taxon>
    </lineage>
</organism>
<dbReference type="AlphaFoldDB" id="A0A3B0ZRE4"/>